<proteinExistence type="predicted"/>
<dbReference type="PANTHER" id="PTHR33193:SF62">
    <property type="entry name" value="FAMILY ABC TRANSPORTER, PUTATIVE (DUF3511)-RELATED"/>
    <property type="match status" value="1"/>
</dbReference>
<reference evidence="2" key="1">
    <citation type="journal article" date="2019" name="Sci. Rep.">
        <title>Draft genome of Tanacetum cinerariifolium, the natural source of mosquito coil.</title>
        <authorList>
            <person name="Yamashiro T."/>
            <person name="Shiraishi A."/>
            <person name="Satake H."/>
            <person name="Nakayama K."/>
        </authorList>
    </citation>
    <scope>NUCLEOTIDE SEQUENCE</scope>
</reference>
<feature type="region of interest" description="Disordered" evidence="1">
    <location>
        <begin position="278"/>
        <end position="301"/>
    </location>
</feature>
<name>A0A6L2N1S4_TANCI</name>
<evidence type="ECO:0000256" key="1">
    <source>
        <dbReference type="SAM" id="MobiDB-lite"/>
    </source>
</evidence>
<keyword evidence="2" id="KW-0067">ATP-binding</keyword>
<accession>A0A6L2N1S4</accession>
<sequence>MRPLAMYVPEPGWGSSIPIDLFTAFALTSPRSYSYSDEADMQIERYYDGNGSKRTNFETNPPHNFRSYSVSYAAPPQTNMDLVVANKFDLKKEKSTAKSWSFNDPEFQRKKRVASYKVYSVEGKVKGSFRKSFRWLKDKYSNVVYGWWQLLNVKFESKKGLDDLLENGSYMIQNVPIILKKWSPDANLSKEDLTKLIMLDSYRSSMCMECWGRGSFARALIESDATCGLKEKLVVVIPKSEGSGYRMETIWPSISDSQPNAGKHKDIKDDGFQNVKHKTSKGGDWEIQGKSQGSGFTHSLPKRQMPKYAYQKKTTSTPVSNLYSALKEDNEKPKDRLMIHERRWRLLPRRLSERLAFERVGKQQTLLQEA</sequence>
<dbReference type="InterPro" id="IPR021899">
    <property type="entry name" value="DUF3511"/>
</dbReference>
<dbReference type="GO" id="GO:0005524">
    <property type="term" value="F:ATP binding"/>
    <property type="evidence" value="ECO:0007669"/>
    <property type="project" value="UniProtKB-KW"/>
</dbReference>
<organism evidence="2">
    <name type="scientific">Tanacetum cinerariifolium</name>
    <name type="common">Dalmatian daisy</name>
    <name type="synonym">Chrysanthemum cinerariifolium</name>
    <dbReference type="NCBI Taxonomy" id="118510"/>
    <lineage>
        <taxon>Eukaryota</taxon>
        <taxon>Viridiplantae</taxon>
        <taxon>Streptophyta</taxon>
        <taxon>Embryophyta</taxon>
        <taxon>Tracheophyta</taxon>
        <taxon>Spermatophyta</taxon>
        <taxon>Magnoliopsida</taxon>
        <taxon>eudicotyledons</taxon>
        <taxon>Gunneridae</taxon>
        <taxon>Pentapetalae</taxon>
        <taxon>asterids</taxon>
        <taxon>campanulids</taxon>
        <taxon>Asterales</taxon>
        <taxon>Asteraceae</taxon>
        <taxon>Asteroideae</taxon>
        <taxon>Anthemideae</taxon>
        <taxon>Anthemidinae</taxon>
        <taxon>Tanacetum</taxon>
    </lineage>
</organism>
<keyword evidence="2" id="KW-0547">Nucleotide-binding</keyword>
<comment type="caution">
    <text evidence="2">The sequence shown here is derived from an EMBL/GenBank/DDBJ whole genome shotgun (WGS) entry which is preliminary data.</text>
</comment>
<protein>
    <submittedName>
        <fullName evidence="2">Phosphonates import ATP-binding protein like</fullName>
    </submittedName>
</protein>
<gene>
    <name evidence="2" type="ORF">Tci_050462</name>
</gene>
<dbReference type="PANTHER" id="PTHR33193">
    <property type="entry name" value="DOMAIN PROTEIN, PUTATIVE (DUF3511)-RELATED"/>
    <property type="match status" value="1"/>
</dbReference>
<dbReference type="EMBL" id="BKCJ010007683">
    <property type="protein sequence ID" value="GEU78484.1"/>
    <property type="molecule type" value="Genomic_DNA"/>
</dbReference>
<dbReference type="AlphaFoldDB" id="A0A6L2N1S4"/>
<evidence type="ECO:0000313" key="2">
    <source>
        <dbReference type="EMBL" id="GEU78484.1"/>
    </source>
</evidence>
<dbReference type="Pfam" id="PF12023">
    <property type="entry name" value="DUF3511"/>
    <property type="match status" value="1"/>
</dbReference>